<comment type="caution">
    <text evidence="1">The sequence shown here is derived from an EMBL/GenBank/DDBJ whole genome shotgun (WGS) entry which is preliminary data.</text>
</comment>
<dbReference type="AlphaFoldDB" id="A0A496PGF4"/>
<evidence type="ECO:0000313" key="2">
    <source>
        <dbReference type="Proteomes" id="UP000273119"/>
    </source>
</evidence>
<accession>A0A496PGF4</accession>
<evidence type="ECO:0000313" key="1">
    <source>
        <dbReference type="EMBL" id="RKW69514.1"/>
    </source>
</evidence>
<name>A0A496PGF4_9MICC</name>
<sequence length="125" mass="13721">MIQGAQVAGIADFYAELNRLLMQDEDWEVGPSLDALNDLLYGGIGALVNVERPRFVWRDHAASRAALGVPATEEWLLSKLTSPAGFDQQGIRVQLAALRAGEGPSYFDLILEVFAEHPEVELVLE</sequence>
<dbReference type="Proteomes" id="UP000273119">
    <property type="component" value="Unassembled WGS sequence"/>
</dbReference>
<reference evidence="1 2" key="1">
    <citation type="submission" date="2018-07" db="EMBL/GenBank/DDBJ databases">
        <title>Arthrobacter sp. nov., isolated from raw cow's milk with high bacterial count.</title>
        <authorList>
            <person name="Hahne J."/>
            <person name="Isele D."/>
            <person name="Lipski A."/>
        </authorList>
    </citation>
    <scope>NUCLEOTIDE SEQUENCE [LARGE SCALE GENOMIC DNA]</scope>
    <source>
        <strain evidence="1 2">JZ R-183</strain>
    </source>
</reference>
<keyword evidence="2" id="KW-1185">Reference proteome</keyword>
<dbReference type="EMBL" id="QQXL01000009">
    <property type="protein sequence ID" value="RKW69514.1"/>
    <property type="molecule type" value="Genomic_DNA"/>
</dbReference>
<protein>
    <submittedName>
        <fullName evidence="1">Ribonuclease inhibitor</fullName>
    </submittedName>
</protein>
<organism evidence="1 2">
    <name type="scientific">Galactobacter caseinivorans</name>
    <dbReference type="NCBI Taxonomy" id="2676123"/>
    <lineage>
        <taxon>Bacteria</taxon>
        <taxon>Bacillati</taxon>
        <taxon>Actinomycetota</taxon>
        <taxon>Actinomycetes</taxon>
        <taxon>Micrococcales</taxon>
        <taxon>Micrococcaceae</taxon>
        <taxon>Galactobacter</taxon>
    </lineage>
</organism>
<gene>
    <name evidence="1" type="ORF">DWQ67_12990</name>
</gene>
<proteinExistence type="predicted"/>